<feature type="domain" description="AB hydrolase-1" evidence="1">
    <location>
        <begin position="4"/>
        <end position="162"/>
    </location>
</feature>
<reference evidence="2" key="1">
    <citation type="journal article" date="2014" name="Int. J. Syst. Evol. Microbiol.">
        <title>Complete genome sequence of Corynebacterium casei LMG S-19264T (=DSM 44701T), isolated from a smear-ripened cheese.</title>
        <authorList>
            <consortium name="US DOE Joint Genome Institute (JGI-PGF)"/>
            <person name="Walter F."/>
            <person name="Albersmeier A."/>
            <person name="Kalinowski J."/>
            <person name="Ruckert C."/>
        </authorList>
    </citation>
    <scope>NUCLEOTIDE SEQUENCE</scope>
    <source>
        <strain evidence="2">JCM 3346</strain>
    </source>
</reference>
<dbReference type="PRINTS" id="PR00111">
    <property type="entry name" value="ABHYDROLASE"/>
</dbReference>
<evidence type="ECO:0000313" key="3">
    <source>
        <dbReference type="Proteomes" id="UP000610303"/>
    </source>
</evidence>
<organism evidence="2 3">
    <name type="scientific">Agromyces mediolanus</name>
    <name type="common">Corynebacterium mediolanum</name>
    <dbReference type="NCBI Taxonomy" id="41986"/>
    <lineage>
        <taxon>Bacteria</taxon>
        <taxon>Bacillati</taxon>
        <taxon>Actinomycetota</taxon>
        <taxon>Actinomycetes</taxon>
        <taxon>Micrococcales</taxon>
        <taxon>Microbacteriaceae</taxon>
        <taxon>Agromyces</taxon>
    </lineage>
</organism>
<evidence type="ECO:0000313" key="2">
    <source>
        <dbReference type="EMBL" id="GGR29987.1"/>
    </source>
</evidence>
<dbReference type="RefSeq" id="WP_189085683.1">
    <property type="nucleotide sequence ID" value="NZ_BMRJ01000002.1"/>
</dbReference>
<dbReference type="InterPro" id="IPR000073">
    <property type="entry name" value="AB_hydrolase_1"/>
</dbReference>
<reference evidence="2" key="2">
    <citation type="submission" date="2020-09" db="EMBL/GenBank/DDBJ databases">
        <authorList>
            <person name="Sun Q."/>
            <person name="Ohkuma M."/>
        </authorList>
    </citation>
    <scope>NUCLEOTIDE SEQUENCE</scope>
    <source>
        <strain evidence="2">JCM 3346</strain>
    </source>
</reference>
<dbReference type="SUPFAM" id="SSF53474">
    <property type="entry name" value="alpha/beta-Hydrolases"/>
    <property type="match status" value="1"/>
</dbReference>
<name>A0A918CN42_AGRME</name>
<dbReference type="GO" id="GO:0003824">
    <property type="term" value="F:catalytic activity"/>
    <property type="evidence" value="ECO:0007669"/>
    <property type="project" value="UniProtKB-ARBA"/>
</dbReference>
<comment type="caution">
    <text evidence="2">The sequence shown here is derived from an EMBL/GenBank/DDBJ whole genome shotgun (WGS) entry which is preliminary data.</text>
</comment>
<dbReference type="InterPro" id="IPR029058">
    <property type="entry name" value="AB_hydrolase_fold"/>
</dbReference>
<protein>
    <recommendedName>
        <fullName evidence="1">AB hydrolase-1 domain-containing protein</fullName>
    </recommendedName>
</protein>
<dbReference type="EMBL" id="BMRJ01000002">
    <property type="protein sequence ID" value="GGR29987.1"/>
    <property type="molecule type" value="Genomic_DNA"/>
</dbReference>
<sequence length="262" mass="28363">MTALLLHGLGADRRQPLELLAPPLLGVEGPELRLLATDARAHGYSTRIGEPGDFALDRLAEEAVADALALDPGLAERPVTLLGISMGAALALRIALRGLLPVDRAVFVRPSFDDTPYPEHLRPFPVIGQLLHDRGPAAVEDFRESWHYRSVQHRSLAGARALLSQFGSPRAAERAVRLVEVPRDRAFSGDAELAGVPEAGIRSLVVAAERDPVHPLELGERWAAGLRAELVVAPPREDGIPALSARIREGVARWLEANPPRR</sequence>
<dbReference type="AlphaFoldDB" id="A0A918CN42"/>
<evidence type="ECO:0000259" key="1">
    <source>
        <dbReference type="Pfam" id="PF00561"/>
    </source>
</evidence>
<dbReference type="Gene3D" id="3.40.50.1820">
    <property type="entry name" value="alpha/beta hydrolase"/>
    <property type="match status" value="1"/>
</dbReference>
<dbReference type="Pfam" id="PF00561">
    <property type="entry name" value="Abhydrolase_1"/>
    <property type="match status" value="1"/>
</dbReference>
<accession>A0A918CN42</accession>
<dbReference type="Proteomes" id="UP000610303">
    <property type="component" value="Unassembled WGS sequence"/>
</dbReference>
<proteinExistence type="predicted"/>
<keyword evidence="3" id="KW-1185">Reference proteome</keyword>
<gene>
    <name evidence="2" type="ORF">GCM10010196_25030</name>
</gene>